<reference evidence="12" key="1">
    <citation type="submission" date="2023-07" db="EMBL/GenBank/DDBJ databases">
        <authorList>
            <person name="Luz R."/>
            <person name="Cordeiro R."/>
            <person name="Fonseca A."/>
            <person name="Goncalves V."/>
        </authorList>
    </citation>
    <scope>NUCLEOTIDE SEQUENCE [LARGE SCALE GENOMIC DNA]</scope>
    <source>
        <strain evidence="12">BACA0444</strain>
    </source>
</reference>
<comment type="catalytic activity">
    <reaction evidence="7 8">
        <text>sulfate + ATP + H(+) = adenosine 5'-phosphosulfate + diphosphate</text>
        <dbReference type="Rhea" id="RHEA:18133"/>
        <dbReference type="ChEBI" id="CHEBI:15378"/>
        <dbReference type="ChEBI" id="CHEBI:16189"/>
        <dbReference type="ChEBI" id="CHEBI:30616"/>
        <dbReference type="ChEBI" id="CHEBI:33019"/>
        <dbReference type="ChEBI" id="CHEBI:58243"/>
        <dbReference type="EC" id="2.7.7.4"/>
    </reaction>
</comment>
<dbReference type="NCBIfam" id="TIGR00339">
    <property type="entry name" value="sopT"/>
    <property type="match status" value="1"/>
</dbReference>
<dbReference type="SUPFAM" id="SSF88697">
    <property type="entry name" value="PUA domain-like"/>
    <property type="match status" value="1"/>
</dbReference>
<dbReference type="InterPro" id="IPR025980">
    <property type="entry name" value="ATP-Sase_PUA-like_dom"/>
</dbReference>
<evidence type="ECO:0000313" key="11">
    <source>
        <dbReference type="EMBL" id="MDS3860380.1"/>
    </source>
</evidence>
<evidence type="ECO:0000256" key="7">
    <source>
        <dbReference type="ARBA" id="ARBA00049370"/>
    </source>
</evidence>
<dbReference type="Gene3D" id="3.40.50.620">
    <property type="entry name" value="HUPs"/>
    <property type="match status" value="1"/>
</dbReference>
<dbReference type="HAMAP" id="MF_00066">
    <property type="entry name" value="Sulf_adenylyltr"/>
    <property type="match status" value="1"/>
</dbReference>
<dbReference type="RefSeq" id="WP_322877659.1">
    <property type="nucleotide sequence ID" value="NZ_JAVMIP010000004.1"/>
</dbReference>
<evidence type="ECO:0000256" key="1">
    <source>
        <dbReference type="ARBA" id="ARBA00005048"/>
    </source>
</evidence>
<dbReference type="PANTHER" id="PTHR43509:SF1">
    <property type="entry name" value="SULFATE ADENYLYLTRANSFERASE"/>
    <property type="match status" value="1"/>
</dbReference>
<evidence type="ECO:0000256" key="6">
    <source>
        <dbReference type="ARBA" id="ARBA00037980"/>
    </source>
</evidence>
<dbReference type="Gene3D" id="3.10.400.10">
    <property type="entry name" value="Sulfate adenylyltransferase"/>
    <property type="match status" value="1"/>
</dbReference>
<comment type="caution">
    <text evidence="11">The sequence shown here is derived from an EMBL/GenBank/DDBJ whole genome shotgun (WGS) entry which is preliminary data.</text>
</comment>
<evidence type="ECO:0000259" key="9">
    <source>
        <dbReference type="Pfam" id="PF01747"/>
    </source>
</evidence>
<gene>
    <name evidence="8 11" type="primary">sat</name>
    <name evidence="11" type="ORF">RIF25_06115</name>
</gene>
<dbReference type="GO" id="GO:0004781">
    <property type="term" value="F:sulfate adenylyltransferase (ATP) activity"/>
    <property type="evidence" value="ECO:0007669"/>
    <property type="project" value="UniProtKB-UniRule"/>
</dbReference>
<dbReference type="EMBL" id="JAVMIP010000004">
    <property type="protein sequence ID" value="MDS3860380.1"/>
    <property type="molecule type" value="Genomic_DNA"/>
</dbReference>
<dbReference type="GO" id="GO:0070814">
    <property type="term" value="P:hydrogen sulfide biosynthetic process"/>
    <property type="evidence" value="ECO:0007669"/>
    <property type="project" value="UniProtKB-UniRule"/>
</dbReference>
<evidence type="ECO:0000256" key="4">
    <source>
        <dbReference type="ARBA" id="ARBA00022741"/>
    </source>
</evidence>
<dbReference type="Pfam" id="PF14306">
    <property type="entry name" value="PUA_2"/>
    <property type="match status" value="1"/>
</dbReference>
<evidence type="ECO:0000256" key="2">
    <source>
        <dbReference type="ARBA" id="ARBA00022679"/>
    </source>
</evidence>
<keyword evidence="4 8" id="KW-0547">Nucleotide-binding</keyword>
<evidence type="ECO:0000256" key="5">
    <source>
        <dbReference type="ARBA" id="ARBA00022840"/>
    </source>
</evidence>
<comment type="similarity">
    <text evidence="6 8">Belongs to the sulfate adenylyltransferase family.</text>
</comment>
<evidence type="ECO:0000256" key="8">
    <source>
        <dbReference type="HAMAP-Rule" id="MF_00066"/>
    </source>
</evidence>
<dbReference type="InterPro" id="IPR020792">
    <property type="entry name" value="SO4_adenylyltransferase_pro"/>
</dbReference>
<keyword evidence="3 8" id="KW-0548">Nucleotidyltransferase</keyword>
<dbReference type="InterPro" id="IPR014729">
    <property type="entry name" value="Rossmann-like_a/b/a_fold"/>
</dbReference>
<dbReference type="GO" id="GO:0005524">
    <property type="term" value="F:ATP binding"/>
    <property type="evidence" value="ECO:0007669"/>
    <property type="project" value="UniProtKB-KW"/>
</dbReference>
<dbReference type="SUPFAM" id="SSF52374">
    <property type="entry name" value="Nucleotidylyl transferase"/>
    <property type="match status" value="1"/>
</dbReference>
<dbReference type="PANTHER" id="PTHR43509">
    <property type="match status" value="1"/>
</dbReference>
<dbReference type="Pfam" id="PF01747">
    <property type="entry name" value="ATP-sulfurylase"/>
    <property type="match status" value="1"/>
</dbReference>
<keyword evidence="12" id="KW-1185">Reference proteome</keyword>
<dbReference type="InterPro" id="IPR015947">
    <property type="entry name" value="PUA-like_sf"/>
</dbReference>
<dbReference type="InterPro" id="IPR002650">
    <property type="entry name" value="Sulphate_adenylyltransferase"/>
</dbReference>
<dbReference type="InterPro" id="IPR024951">
    <property type="entry name" value="Sulfurylase_cat_dom"/>
</dbReference>
<sequence length="396" mass="44833">MTLALEFPPLQDAILPHGGELINRIVPPAEKQEWLSKADHLPRLSLDARAVSDLELIAIGGFSPLTGFMAQADYDAVVETMHLANGLPWSIPVTLSVTPDVAAPLKLGQWIRLDDPAGEFTGVMQLSEKYTYDPQKEARLVYRTEDEKHPGVKVVYQQGRVNLAGPIWLLQRHPHPLFPSYCIDPQDSRAAFRQRGWQTIVGFQTRNPIHRAHEYIQKCALETVDGLFLHPLVGATKEDDIPADVRMRCYEIMMEHYFPQDRVILAINPAAMRYAGPREAIFHALVRKNYGCTHFIVGRDHAGVGDYYGTYDAQYIFAEFDRDELGIMPMMFEHAFYCTRTQSMATTKTSPSKPEERIHLSGTKVREMLRRGELPPPEFSRPEVAAELVRAMQVPV</sequence>
<dbReference type="GO" id="GO:0000103">
    <property type="term" value="P:sulfate assimilation"/>
    <property type="evidence" value="ECO:0007669"/>
    <property type="project" value="UniProtKB-UniRule"/>
</dbReference>
<dbReference type="EC" id="2.7.7.4" evidence="8"/>
<feature type="domain" description="ATP-sulfurylase PUA-like" evidence="10">
    <location>
        <begin position="15"/>
        <end position="172"/>
    </location>
</feature>
<name>A0AAE4FSX9_9CYAN</name>
<feature type="domain" description="Sulphate adenylyltransferase catalytic" evidence="9">
    <location>
        <begin position="180"/>
        <end position="390"/>
    </location>
</feature>
<comment type="pathway">
    <text evidence="1 8">Sulfur metabolism; hydrogen sulfide biosynthesis; sulfite from sulfate: step 1/3.</text>
</comment>
<dbReference type="CDD" id="cd00517">
    <property type="entry name" value="ATPS"/>
    <property type="match status" value="1"/>
</dbReference>
<evidence type="ECO:0000256" key="3">
    <source>
        <dbReference type="ARBA" id="ARBA00022695"/>
    </source>
</evidence>
<keyword evidence="5 8" id="KW-0067">ATP-binding</keyword>
<dbReference type="Proteomes" id="UP001268256">
    <property type="component" value="Unassembled WGS sequence"/>
</dbReference>
<proteinExistence type="inferred from homology"/>
<dbReference type="NCBIfam" id="NF003166">
    <property type="entry name" value="PRK04149.1"/>
    <property type="match status" value="1"/>
</dbReference>
<protein>
    <recommendedName>
        <fullName evidence="8">Sulfate adenylyltransferase</fullName>
        <ecNumber evidence="8">2.7.7.4</ecNumber>
    </recommendedName>
    <alternativeName>
        <fullName evidence="8">ATP-sulfurylase</fullName>
    </alternativeName>
    <alternativeName>
        <fullName evidence="8">Sulfate adenylate transferase</fullName>
        <shortName evidence="8">SAT</shortName>
    </alternativeName>
</protein>
<accession>A0AAE4FSX9</accession>
<dbReference type="AlphaFoldDB" id="A0AAE4FSX9"/>
<organism evidence="11 12">
    <name type="scientific">Pseudocalidococcus azoricus BACA0444</name>
    <dbReference type="NCBI Taxonomy" id="2918990"/>
    <lineage>
        <taxon>Bacteria</taxon>
        <taxon>Bacillati</taxon>
        <taxon>Cyanobacteriota</taxon>
        <taxon>Cyanophyceae</taxon>
        <taxon>Acaryochloridales</taxon>
        <taxon>Thermosynechococcaceae</taxon>
        <taxon>Pseudocalidococcus</taxon>
        <taxon>Pseudocalidococcus azoricus</taxon>
    </lineage>
</organism>
<evidence type="ECO:0000259" key="10">
    <source>
        <dbReference type="Pfam" id="PF14306"/>
    </source>
</evidence>
<evidence type="ECO:0000313" key="12">
    <source>
        <dbReference type="Proteomes" id="UP001268256"/>
    </source>
</evidence>
<keyword evidence="2 8" id="KW-0808">Transferase</keyword>